<protein>
    <recommendedName>
        <fullName evidence="3">DDE Tnp4 domain-containing protein</fullName>
    </recommendedName>
</protein>
<evidence type="ECO:0000313" key="5">
    <source>
        <dbReference type="Proteomes" id="UP000054166"/>
    </source>
</evidence>
<evidence type="ECO:0000256" key="1">
    <source>
        <dbReference type="ARBA" id="ARBA00001968"/>
    </source>
</evidence>
<dbReference type="STRING" id="765440.A0A0C3AJ28"/>
<name>A0A0C3AJ28_PILCF</name>
<comment type="cofactor">
    <cofactor evidence="1">
        <name>a divalent metal cation</name>
        <dbReference type="ChEBI" id="CHEBI:60240"/>
    </cofactor>
</comment>
<sequence length="378" mass="43222">MAARRLLAILVPFWTQPPPSMRVQQSYVGPQQQNLGLFTAVLQTLSETAESIDSSGCPRPKQGGQRINEYWLHGLPEQDCLWRFRMTANELITLTAVLGIPDPFRTSLGYRFSALEAFCLLCACFRSSGDQYDLAMRYDWSQSSISQVVNELAIWIDEEWQHLLDFDYEHLLSRDNLAHYAEALQCTGVPQVLVWAFIDCTIRQMCEPSFWQCQAYNGHKKFHALKFQALSLPNGIVAHLFGPEEGRRNDNYLAWKSGIWEKCRQHAIRVGADENTPIGERYYHLFGDPAYGLSPVLLSPFTNPSAEQKEWNGLMSSVRISVEHTFGIVQQTWPFLNAHWKLKVFKSPIGTYYRVGVLLANAINCFRPNQTAQRYDCA</sequence>
<evidence type="ECO:0000313" key="4">
    <source>
        <dbReference type="EMBL" id="KIM73858.1"/>
    </source>
</evidence>
<keyword evidence="2" id="KW-0479">Metal-binding</keyword>
<dbReference type="EMBL" id="KN833072">
    <property type="protein sequence ID" value="KIM73858.1"/>
    <property type="molecule type" value="Genomic_DNA"/>
</dbReference>
<dbReference type="HOGENOM" id="CLU_059042_0_0_1"/>
<dbReference type="InParanoid" id="A0A0C3AJ28"/>
<evidence type="ECO:0000256" key="2">
    <source>
        <dbReference type="ARBA" id="ARBA00022723"/>
    </source>
</evidence>
<dbReference type="OrthoDB" id="5945905at2759"/>
<reference evidence="4 5" key="1">
    <citation type="submission" date="2014-04" db="EMBL/GenBank/DDBJ databases">
        <authorList>
            <consortium name="DOE Joint Genome Institute"/>
            <person name="Kuo A."/>
            <person name="Tarkka M."/>
            <person name="Buscot F."/>
            <person name="Kohler A."/>
            <person name="Nagy L.G."/>
            <person name="Floudas D."/>
            <person name="Copeland A."/>
            <person name="Barry K.W."/>
            <person name="Cichocki N."/>
            <person name="Veneault-Fourrey C."/>
            <person name="LaButti K."/>
            <person name="Lindquist E.A."/>
            <person name="Lipzen A."/>
            <person name="Lundell T."/>
            <person name="Morin E."/>
            <person name="Murat C."/>
            <person name="Sun H."/>
            <person name="Tunlid A."/>
            <person name="Henrissat B."/>
            <person name="Grigoriev I.V."/>
            <person name="Hibbett D.S."/>
            <person name="Martin F."/>
            <person name="Nordberg H.P."/>
            <person name="Cantor M.N."/>
            <person name="Hua S.X."/>
        </authorList>
    </citation>
    <scope>NUCLEOTIDE SEQUENCE [LARGE SCALE GENOMIC DNA]</scope>
    <source>
        <strain evidence="4 5">F 1598</strain>
    </source>
</reference>
<dbReference type="GO" id="GO:0046872">
    <property type="term" value="F:metal ion binding"/>
    <property type="evidence" value="ECO:0007669"/>
    <property type="project" value="UniProtKB-KW"/>
</dbReference>
<accession>A0A0C3AJ28</accession>
<proteinExistence type="predicted"/>
<organism evidence="4 5">
    <name type="scientific">Piloderma croceum (strain F 1598)</name>
    <dbReference type="NCBI Taxonomy" id="765440"/>
    <lineage>
        <taxon>Eukaryota</taxon>
        <taxon>Fungi</taxon>
        <taxon>Dikarya</taxon>
        <taxon>Basidiomycota</taxon>
        <taxon>Agaricomycotina</taxon>
        <taxon>Agaricomycetes</taxon>
        <taxon>Agaricomycetidae</taxon>
        <taxon>Atheliales</taxon>
        <taxon>Atheliaceae</taxon>
        <taxon>Piloderma</taxon>
    </lineage>
</organism>
<dbReference type="Pfam" id="PF13359">
    <property type="entry name" value="DDE_Tnp_4"/>
    <property type="match status" value="1"/>
</dbReference>
<feature type="domain" description="DDE Tnp4" evidence="3">
    <location>
        <begin position="198"/>
        <end position="344"/>
    </location>
</feature>
<dbReference type="Proteomes" id="UP000054166">
    <property type="component" value="Unassembled WGS sequence"/>
</dbReference>
<keyword evidence="5" id="KW-1185">Reference proteome</keyword>
<reference evidence="5" key="2">
    <citation type="submission" date="2015-01" db="EMBL/GenBank/DDBJ databases">
        <title>Evolutionary Origins and Diversification of the Mycorrhizal Mutualists.</title>
        <authorList>
            <consortium name="DOE Joint Genome Institute"/>
            <consortium name="Mycorrhizal Genomics Consortium"/>
            <person name="Kohler A."/>
            <person name="Kuo A."/>
            <person name="Nagy L.G."/>
            <person name="Floudas D."/>
            <person name="Copeland A."/>
            <person name="Barry K.W."/>
            <person name="Cichocki N."/>
            <person name="Veneault-Fourrey C."/>
            <person name="LaButti K."/>
            <person name="Lindquist E.A."/>
            <person name="Lipzen A."/>
            <person name="Lundell T."/>
            <person name="Morin E."/>
            <person name="Murat C."/>
            <person name="Riley R."/>
            <person name="Ohm R."/>
            <person name="Sun H."/>
            <person name="Tunlid A."/>
            <person name="Henrissat B."/>
            <person name="Grigoriev I.V."/>
            <person name="Hibbett D.S."/>
            <person name="Martin F."/>
        </authorList>
    </citation>
    <scope>NUCLEOTIDE SEQUENCE [LARGE SCALE GENOMIC DNA]</scope>
    <source>
        <strain evidence="5">F 1598</strain>
    </source>
</reference>
<dbReference type="InterPro" id="IPR027806">
    <property type="entry name" value="HARBI1_dom"/>
</dbReference>
<gene>
    <name evidence="4" type="ORF">PILCRDRAFT_14927</name>
</gene>
<dbReference type="AlphaFoldDB" id="A0A0C3AJ28"/>
<evidence type="ECO:0000259" key="3">
    <source>
        <dbReference type="Pfam" id="PF13359"/>
    </source>
</evidence>